<protein>
    <submittedName>
        <fullName evidence="4">Extracellular solute-binding protein family 3</fullName>
    </submittedName>
</protein>
<evidence type="ECO:0000313" key="5">
    <source>
        <dbReference type="Proteomes" id="UP000000719"/>
    </source>
</evidence>
<name>B8CZA7_HALOH</name>
<dbReference type="AlphaFoldDB" id="B8CZA7"/>
<evidence type="ECO:0000256" key="1">
    <source>
        <dbReference type="ARBA" id="ARBA00022729"/>
    </source>
</evidence>
<dbReference type="GO" id="GO:0015276">
    <property type="term" value="F:ligand-gated monoatomic ion channel activity"/>
    <property type="evidence" value="ECO:0007669"/>
    <property type="project" value="InterPro"/>
</dbReference>
<evidence type="ECO:0000259" key="2">
    <source>
        <dbReference type="SMART" id="SM00062"/>
    </source>
</evidence>
<dbReference type="Pfam" id="PF00497">
    <property type="entry name" value="SBP_bac_3"/>
    <property type="match status" value="1"/>
</dbReference>
<sequence>MKKLSIILVTLLLVMLAGIGVSAEKYVVGTSADFPPFEYVEDGEFVGFDMDLIRAIAEVEGFEVEIRDMSFDSLIAALKSGNIDIAIAGMTITEKREKVVDFSIPYYTANQSVIVKEDSDLNLTVLYGDNNVGVQTSTTGDLWVTDNLEKKGILTGKVVRYDTFVLAVTDLVNGNLDAIVLDSPVAERFVDSHPLKEVGIIITGEEYGIVVNEGNKDLLNKINNGIKKLQESGVISKLVGKYFK</sequence>
<gene>
    <name evidence="4" type="ordered locus">Hore_18770</name>
</gene>
<dbReference type="SUPFAM" id="SSF53850">
    <property type="entry name" value="Periplasmic binding protein-like II"/>
    <property type="match status" value="1"/>
</dbReference>
<feature type="domain" description="Ionotropic glutamate receptor C-terminal" evidence="3">
    <location>
        <begin position="25"/>
        <end position="244"/>
    </location>
</feature>
<dbReference type="Proteomes" id="UP000000719">
    <property type="component" value="Chromosome"/>
</dbReference>
<dbReference type="InterPro" id="IPR001320">
    <property type="entry name" value="Iontro_rcpt_C"/>
</dbReference>
<proteinExistence type="predicted"/>
<dbReference type="RefSeq" id="WP_015923595.1">
    <property type="nucleotide sequence ID" value="NC_011899.1"/>
</dbReference>
<dbReference type="Gene3D" id="3.40.190.10">
    <property type="entry name" value="Periplasmic binding protein-like II"/>
    <property type="match status" value="2"/>
</dbReference>
<dbReference type="SMART" id="SM00079">
    <property type="entry name" value="PBPe"/>
    <property type="match status" value="1"/>
</dbReference>
<evidence type="ECO:0000259" key="3">
    <source>
        <dbReference type="SMART" id="SM00079"/>
    </source>
</evidence>
<dbReference type="eggNOG" id="COG0834">
    <property type="taxonomic scope" value="Bacteria"/>
</dbReference>
<evidence type="ECO:0000313" key="4">
    <source>
        <dbReference type="EMBL" id="ACL70626.1"/>
    </source>
</evidence>
<accession>B8CZA7</accession>
<dbReference type="GO" id="GO:0016020">
    <property type="term" value="C:membrane"/>
    <property type="evidence" value="ECO:0007669"/>
    <property type="project" value="InterPro"/>
</dbReference>
<reference evidence="4 5" key="1">
    <citation type="journal article" date="2009" name="PLoS ONE">
        <title>Genome analysis of the anaerobic thermohalophilic bacterium Halothermothrix orenii.</title>
        <authorList>
            <person name="Mavromatis K."/>
            <person name="Ivanova N."/>
            <person name="Anderson I."/>
            <person name="Lykidis A."/>
            <person name="Hooper S.D."/>
            <person name="Sun H."/>
            <person name="Kunin V."/>
            <person name="Lapidus A."/>
            <person name="Hugenholtz P."/>
            <person name="Patel B."/>
            <person name="Kyrpides N.C."/>
        </authorList>
    </citation>
    <scope>NUCLEOTIDE SEQUENCE [LARGE SCALE GENOMIC DNA]</scope>
    <source>
        <strain evidence="5">H 168 / OCM 544 / DSM 9562</strain>
    </source>
</reference>
<dbReference type="PANTHER" id="PTHR35936:SF17">
    <property type="entry name" value="ARGININE-BINDING EXTRACELLULAR PROTEIN ARTP"/>
    <property type="match status" value="1"/>
</dbReference>
<dbReference type="PANTHER" id="PTHR35936">
    <property type="entry name" value="MEMBRANE-BOUND LYTIC MUREIN TRANSGLYCOSYLASE F"/>
    <property type="match status" value="1"/>
</dbReference>
<keyword evidence="1" id="KW-0732">Signal</keyword>
<organism evidence="4 5">
    <name type="scientific">Halothermothrix orenii (strain H 168 / OCM 544 / DSM 9562)</name>
    <dbReference type="NCBI Taxonomy" id="373903"/>
    <lineage>
        <taxon>Bacteria</taxon>
        <taxon>Bacillati</taxon>
        <taxon>Bacillota</taxon>
        <taxon>Clostridia</taxon>
        <taxon>Halanaerobiales</taxon>
        <taxon>Halothermotrichaceae</taxon>
        <taxon>Halothermothrix</taxon>
    </lineage>
</organism>
<feature type="domain" description="Solute-binding protein family 3/N-terminal" evidence="2">
    <location>
        <begin position="25"/>
        <end position="244"/>
    </location>
</feature>
<dbReference type="KEGG" id="hor:Hore_18770"/>
<dbReference type="CDD" id="cd13624">
    <property type="entry name" value="PBP2_Arg_Lys_His"/>
    <property type="match status" value="1"/>
</dbReference>
<dbReference type="OrthoDB" id="9774451at2"/>
<dbReference type="STRING" id="373903.Hore_18770"/>
<dbReference type="SMART" id="SM00062">
    <property type="entry name" value="PBPb"/>
    <property type="match status" value="1"/>
</dbReference>
<dbReference type="InterPro" id="IPR001638">
    <property type="entry name" value="Solute-binding_3/MltF_N"/>
</dbReference>
<dbReference type="HOGENOM" id="CLU_019602_18_2_9"/>
<dbReference type="EMBL" id="CP001098">
    <property type="protein sequence ID" value="ACL70626.1"/>
    <property type="molecule type" value="Genomic_DNA"/>
</dbReference>
<keyword evidence="5" id="KW-1185">Reference proteome</keyword>